<dbReference type="STRING" id="633149.Bresu_1623"/>
<dbReference type="KEGG" id="bsb:Bresu_1623"/>
<gene>
    <name evidence="4" type="ordered locus">Bresu_1623</name>
</gene>
<dbReference type="OrthoDB" id="9952883at2"/>
<dbReference type="Proteomes" id="UP000002696">
    <property type="component" value="Chromosome"/>
</dbReference>
<reference evidence="5" key="1">
    <citation type="journal article" date="2011" name="J. Bacteriol.">
        <title>Genome sequences of eight morphologically diverse alphaproteobacteria.</title>
        <authorList>
            <consortium name="US DOE Joint Genome Institute"/>
            <person name="Brown P.J."/>
            <person name="Kysela D.T."/>
            <person name="Buechlein A."/>
            <person name="Hemmerich C."/>
            <person name="Brun Y.V."/>
        </authorList>
    </citation>
    <scope>NUCLEOTIDE SEQUENCE [LARGE SCALE GENOMIC DNA]</scope>
    <source>
        <strain evidence="5">ATCC 15264 / DSM 4735 / LMG 14903 / NBRC 16000 / CB 81</strain>
    </source>
</reference>
<protein>
    <submittedName>
        <fullName evidence="4">Uncharacterized protein</fullName>
    </submittedName>
</protein>
<keyword evidence="3" id="KW-0812">Transmembrane</keyword>
<accession>D9QGW8</accession>
<evidence type="ECO:0000313" key="4">
    <source>
        <dbReference type="EMBL" id="ADL00934.1"/>
    </source>
</evidence>
<name>D9QGW8_BRESC</name>
<proteinExistence type="predicted"/>
<dbReference type="EMBL" id="CP002102">
    <property type="protein sequence ID" value="ADL00934.1"/>
    <property type="molecule type" value="Genomic_DNA"/>
</dbReference>
<keyword evidence="1" id="KW-0175">Coiled coil</keyword>
<keyword evidence="3" id="KW-0472">Membrane</keyword>
<evidence type="ECO:0000313" key="5">
    <source>
        <dbReference type="Proteomes" id="UP000002696"/>
    </source>
</evidence>
<dbReference type="RefSeq" id="WP_013269036.1">
    <property type="nucleotide sequence ID" value="NC_014375.1"/>
</dbReference>
<feature type="region of interest" description="Disordered" evidence="2">
    <location>
        <begin position="140"/>
        <end position="162"/>
    </location>
</feature>
<dbReference type="InParanoid" id="D9QGW8"/>
<feature type="transmembrane region" description="Helical" evidence="3">
    <location>
        <begin position="37"/>
        <end position="56"/>
    </location>
</feature>
<keyword evidence="5" id="KW-1185">Reference proteome</keyword>
<organism evidence="4 5">
    <name type="scientific">Brevundimonas subvibrioides (strain ATCC 15264 / DSM 4735 / LMG 14903 / NBRC 16000 / CB 81)</name>
    <name type="common">Caulobacter subvibrioides</name>
    <dbReference type="NCBI Taxonomy" id="633149"/>
    <lineage>
        <taxon>Bacteria</taxon>
        <taxon>Pseudomonadati</taxon>
        <taxon>Pseudomonadota</taxon>
        <taxon>Alphaproteobacteria</taxon>
        <taxon>Caulobacterales</taxon>
        <taxon>Caulobacteraceae</taxon>
        <taxon>Brevundimonas</taxon>
    </lineage>
</organism>
<keyword evidence="3" id="KW-1133">Transmembrane helix</keyword>
<feature type="coiled-coil region" evidence="1">
    <location>
        <begin position="61"/>
        <end position="125"/>
    </location>
</feature>
<evidence type="ECO:0000256" key="3">
    <source>
        <dbReference type="SAM" id="Phobius"/>
    </source>
</evidence>
<dbReference type="AlphaFoldDB" id="D9QGW8"/>
<sequence>MSQYDPDPNRIPPERIVVSEPVYTETVVVRRESSTGWWIAGGLAAVVLIAVFWILANRGTTDETQAQLAQAQADAAAAQAQADQAVLQNQINGAQQSVDMARMDAARAQAEAIRATNEARAEQARAASQPPVIIERRVEVPVSTPAPSSPDVATVTPTSPQP</sequence>
<dbReference type="HOGENOM" id="CLU_1632213_0_0_5"/>
<evidence type="ECO:0000256" key="1">
    <source>
        <dbReference type="SAM" id="Coils"/>
    </source>
</evidence>
<evidence type="ECO:0000256" key="2">
    <source>
        <dbReference type="SAM" id="MobiDB-lite"/>
    </source>
</evidence>